<sequence>MHPFRPQYIMMIRLLTLFLSLFCSAALYGQTPAQKKLIEEVNKHYEATRRLVTEIDKEREHPEPIDIDGRRYDVFILDDISLSHLHGPYPKLNVRLYFELLGEESKSPYKFLMATVSKKDVPMHSLYQEYLFVNGELCFAYDHEDCCGETLKYYKSKEDEYIYSEDPDEEISPESIDSFNQNARKLSKLFGAMVGMSEFGI</sequence>
<reference evidence="2 3" key="1">
    <citation type="submission" date="2017-02" db="EMBL/GenBank/DDBJ databases">
        <authorList>
            <person name="Peterson S.W."/>
        </authorList>
    </citation>
    <scope>NUCLEOTIDE SEQUENCE [LARGE SCALE GENOMIC DNA]</scope>
    <source>
        <strain evidence="2 3">ATCC 700135</strain>
    </source>
</reference>
<proteinExistence type="predicted"/>
<name>A0A1T4M2A0_PORCN</name>
<protein>
    <recommendedName>
        <fullName evidence="4">DUF4468 domain-containing protein</fullName>
    </recommendedName>
</protein>
<feature type="chain" id="PRO_5012301186" description="DUF4468 domain-containing protein" evidence="1">
    <location>
        <begin position="26"/>
        <end position="201"/>
    </location>
</feature>
<keyword evidence="1" id="KW-0732">Signal</keyword>
<accession>A0A1T4M2A0</accession>
<dbReference type="AlphaFoldDB" id="A0A1T4M2A0"/>
<dbReference type="EMBL" id="FUWL01000010">
    <property type="protein sequence ID" value="SJZ61007.1"/>
    <property type="molecule type" value="Genomic_DNA"/>
</dbReference>
<gene>
    <name evidence="2" type="ORF">SAMN02745205_01357</name>
</gene>
<evidence type="ECO:0008006" key="4">
    <source>
        <dbReference type="Google" id="ProtNLM"/>
    </source>
</evidence>
<evidence type="ECO:0000313" key="2">
    <source>
        <dbReference type="EMBL" id="SJZ61007.1"/>
    </source>
</evidence>
<evidence type="ECO:0000256" key="1">
    <source>
        <dbReference type="SAM" id="SignalP"/>
    </source>
</evidence>
<organism evidence="2 3">
    <name type="scientific">Porphyromonas cangingivalis</name>
    <dbReference type="NCBI Taxonomy" id="36874"/>
    <lineage>
        <taxon>Bacteria</taxon>
        <taxon>Pseudomonadati</taxon>
        <taxon>Bacteroidota</taxon>
        <taxon>Bacteroidia</taxon>
        <taxon>Bacteroidales</taxon>
        <taxon>Porphyromonadaceae</taxon>
        <taxon>Porphyromonas</taxon>
    </lineage>
</organism>
<dbReference type="Proteomes" id="UP000189956">
    <property type="component" value="Unassembled WGS sequence"/>
</dbReference>
<feature type="signal peptide" evidence="1">
    <location>
        <begin position="1"/>
        <end position="25"/>
    </location>
</feature>
<evidence type="ECO:0000313" key="3">
    <source>
        <dbReference type="Proteomes" id="UP000189956"/>
    </source>
</evidence>